<keyword evidence="9 13" id="KW-0472">Membrane</keyword>
<evidence type="ECO:0000256" key="10">
    <source>
        <dbReference type="ARBA" id="ARBA00023209"/>
    </source>
</evidence>
<evidence type="ECO:0000256" key="12">
    <source>
        <dbReference type="ARBA" id="ARBA00023315"/>
    </source>
</evidence>
<feature type="transmembrane region" description="Helical" evidence="13">
    <location>
        <begin position="143"/>
        <end position="162"/>
    </location>
</feature>
<dbReference type="PANTHER" id="PTHR31201">
    <property type="entry name" value="OS01G0585100 PROTEIN"/>
    <property type="match status" value="1"/>
</dbReference>
<evidence type="ECO:0000256" key="7">
    <source>
        <dbReference type="ARBA" id="ARBA00022989"/>
    </source>
</evidence>
<evidence type="ECO:0000256" key="4">
    <source>
        <dbReference type="ARBA" id="ARBA00022516"/>
    </source>
</evidence>
<proteinExistence type="inferred from homology"/>
<evidence type="ECO:0000256" key="13">
    <source>
        <dbReference type="SAM" id="Phobius"/>
    </source>
</evidence>
<evidence type="ECO:0000256" key="6">
    <source>
        <dbReference type="ARBA" id="ARBA00022692"/>
    </source>
</evidence>
<feature type="transmembrane region" description="Helical" evidence="13">
    <location>
        <begin position="319"/>
        <end position="340"/>
    </location>
</feature>
<keyword evidence="5" id="KW-0808">Transferase</keyword>
<evidence type="ECO:0000256" key="9">
    <source>
        <dbReference type="ARBA" id="ARBA00023136"/>
    </source>
</evidence>
<feature type="transmembrane region" description="Helical" evidence="13">
    <location>
        <begin position="239"/>
        <end position="265"/>
    </location>
</feature>
<keyword evidence="15" id="KW-1185">Reference proteome</keyword>
<keyword evidence="6 13" id="KW-0812">Transmembrane</keyword>
<evidence type="ECO:0000256" key="5">
    <source>
        <dbReference type="ARBA" id="ARBA00022679"/>
    </source>
</evidence>
<evidence type="ECO:0000256" key="1">
    <source>
        <dbReference type="ARBA" id="ARBA00004141"/>
    </source>
</evidence>
<dbReference type="GO" id="GO:0016020">
    <property type="term" value="C:membrane"/>
    <property type="evidence" value="ECO:0007669"/>
    <property type="project" value="UniProtKB-SubCell"/>
</dbReference>
<organism evidence="14 15">
    <name type="scientific">Candidula unifasciata</name>
    <dbReference type="NCBI Taxonomy" id="100452"/>
    <lineage>
        <taxon>Eukaryota</taxon>
        <taxon>Metazoa</taxon>
        <taxon>Spiralia</taxon>
        <taxon>Lophotrochozoa</taxon>
        <taxon>Mollusca</taxon>
        <taxon>Gastropoda</taxon>
        <taxon>Heterobranchia</taxon>
        <taxon>Euthyneura</taxon>
        <taxon>Panpulmonata</taxon>
        <taxon>Eupulmonata</taxon>
        <taxon>Stylommatophora</taxon>
        <taxon>Helicina</taxon>
        <taxon>Helicoidea</taxon>
        <taxon>Geomitridae</taxon>
        <taxon>Candidula</taxon>
    </lineage>
</organism>
<dbReference type="Pfam" id="PF10998">
    <property type="entry name" value="DUF2838"/>
    <property type="match status" value="1"/>
</dbReference>
<evidence type="ECO:0000256" key="11">
    <source>
        <dbReference type="ARBA" id="ARBA00023264"/>
    </source>
</evidence>
<comment type="caution">
    <text evidence="14">The sequence shown here is derived from an EMBL/GenBank/DDBJ whole genome shotgun (WGS) entry which is preliminary data.</text>
</comment>
<evidence type="ECO:0000256" key="8">
    <source>
        <dbReference type="ARBA" id="ARBA00023098"/>
    </source>
</evidence>
<keyword evidence="7 13" id="KW-1133">Transmembrane helix</keyword>
<keyword evidence="10" id="KW-0594">Phospholipid biosynthesis</keyword>
<dbReference type="AlphaFoldDB" id="A0A8S3ZNU1"/>
<keyword evidence="4" id="KW-0444">Lipid biosynthesis</keyword>
<feature type="transmembrane region" description="Helical" evidence="13">
    <location>
        <begin position="199"/>
        <end position="219"/>
    </location>
</feature>
<keyword evidence="8" id="KW-0443">Lipid metabolism</keyword>
<comment type="similarity">
    <text evidence="2">Belongs to the GPC1 family.</text>
</comment>
<accession>A0A8S3ZNU1</accession>
<protein>
    <recommendedName>
        <fullName evidence="3">Glycerophosphocholine acyltransferase 1</fullName>
    </recommendedName>
</protein>
<name>A0A8S3ZNU1_9EUPU</name>
<keyword evidence="11" id="KW-1208">Phospholipid metabolism</keyword>
<evidence type="ECO:0000256" key="2">
    <source>
        <dbReference type="ARBA" id="ARBA00006675"/>
    </source>
</evidence>
<evidence type="ECO:0000313" key="15">
    <source>
        <dbReference type="Proteomes" id="UP000678393"/>
    </source>
</evidence>
<sequence>MSEQLASFSMLQFLIARYVRLGEKKIEKKSNLTGTIQDLPAQKSASRGRASLRHMHELYETVAEMTVEPISKDEPDVKAFFKVLRAHRLQSKVVYVLTLVSIVAISHFVLTVRWLLPYYYSLTTPVLLMLRLYMYWRMKYQYFMLDFCYFANIYWYIYIWVAPEREDVFAVGFAVANGPLIWALLVFRNSLVFHSLDKVTSLYIHLLPSLMSFVIRWYPKETSQRWYKPFPESQFGFSFVWLVSIPFVFVVLHQVGYLILVNLILKPSEEYLNLYRYVTRKETSLMFRLCNLLGPRFRVHLYMIWNLTFSLSMLLLTPVWYNFFIAHCVILVIFIILAIFNGATYYIDVFSLEGVGKNKVPPGEVTVEDTGHKNKAVKYGTMVTCLTGGSSIVTTKTVLHA</sequence>
<evidence type="ECO:0000256" key="3">
    <source>
        <dbReference type="ARBA" id="ARBA00019082"/>
    </source>
</evidence>
<dbReference type="EMBL" id="CAJHNH020004524">
    <property type="protein sequence ID" value="CAG5131203.1"/>
    <property type="molecule type" value="Genomic_DNA"/>
</dbReference>
<feature type="transmembrane region" description="Helical" evidence="13">
    <location>
        <begin position="93"/>
        <end position="112"/>
    </location>
</feature>
<dbReference type="Proteomes" id="UP000678393">
    <property type="component" value="Unassembled WGS sequence"/>
</dbReference>
<dbReference type="InterPro" id="IPR021261">
    <property type="entry name" value="GPCAT"/>
</dbReference>
<dbReference type="PANTHER" id="PTHR31201:SF1">
    <property type="entry name" value="GLYCEROPHOSPHOCHOLINE ACYLTRANSFERASE 1"/>
    <property type="match status" value="1"/>
</dbReference>
<dbReference type="OrthoDB" id="406287at2759"/>
<evidence type="ECO:0000313" key="14">
    <source>
        <dbReference type="EMBL" id="CAG5131203.1"/>
    </source>
</evidence>
<reference evidence="14" key="1">
    <citation type="submission" date="2021-04" db="EMBL/GenBank/DDBJ databases">
        <authorList>
            <consortium name="Molecular Ecology Group"/>
        </authorList>
    </citation>
    <scope>NUCLEOTIDE SEQUENCE</scope>
</reference>
<gene>
    <name evidence="14" type="ORF">CUNI_LOCUS16761</name>
</gene>
<dbReference type="GO" id="GO:0016746">
    <property type="term" value="F:acyltransferase activity"/>
    <property type="evidence" value="ECO:0007669"/>
    <property type="project" value="UniProtKB-KW"/>
</dbReference>
<feature type="transmembrane region" description="Helical" evidence="13">
    <location>
        <begin position="168"/>
        <end position="187"/>
    </location>
</feature>
<comment type="subcellular location">
    <subcellularLocation>
        <location evidence="1">Membrane</location>
        <topology evidence="1">Multi-pass membrane protein</topology>
    </subcellularLocation>
</comment>
<dbReference type="GO" id="GO:0006656">
    <property type="term" value="P:phosphatidylcholine biosynthetic process"/>
    <property type="evidence" value="ECO:0007669"/>
    <property type="project" value="TreeGrafter"/>
</dbReference>
<keyword evidence="12" id="KW-0012">Acyltransferase</keyword>